<dbReference type="InterPro" id="IPR051126">
    <property type="entry name" value="Thiosulfate_sulfurtransferase"/>
</dbReference>
<dbReference type="Pfam" id="PF00581">
    <property type="entry name" value="Rhodanese"/>
    <property type="match status" value="2"/>
</dbReference>
<evidence type="ECO:0000313" key="5">
    <source>
        <dbReference type="EMBL" id="QBD81275.1"/>
    </source>
</evidence>
<dbReference type="PANTHER" id="PTHR43855:SF1">
    <property type="entry name" value="THIOSULFATE SULFURTRANSFERASE"/>
    <property type="match status" value="1"/>
</dbReference>
<dbReference type="EMBL" id="CP035758">
    <property type="protein sequence ID" value="QBD81275.1"/>
    <property type="molecule type" value="Genomic_DNA"/>
</dbReference>
<gene>
    <name evidence="5" type="ORF">EPA93_36995</name>
</gene>
<feature type="domain" description="Rhodanese" evidence="4">
    <location>
        <begin position="159"/>
        <end position="279"/>
    </location>
</feature>
<evidence type="ECO:0000256" key="3">
    <source>
        <dbReference type="RuleBase" id="RU000507"/>
    </source>
</evidence>
<keyword evidence="3 5" id="KW-0808">Transferase</keyword>
<keyword evidence="1" id="KW-0677">Repeat</keyword>
<dbReference type="Gene3D" id="3.40.250.10">
    <property type="entry name" value="Rhodanese-like domain"/>
    <property type="match status" value="2"/>
</dbReference>
<reference evidence="5 6" key="1">
    <citation type="submission" date="2019-01" db="EMBL/GenBank/DDBJ databases">
        <title>Ktedonosporobacter rubrisoli SCAWS-G2.</title>
        <authorList>
            <person name="Huang Y."/>
            <person name="Yan B."/>
        </authorList>
    </citation>
    <scope>NUCLEOTIDE SEQUENCE [LARGE SCALE GENOMIC DNA]</scope>
    <source>
        <strain evidence="5 6">SCAWS-G2</strain>
    </source>
</reference>
<dbReference type="PROSITE" id="PS00380">
    <property type="entry name" value="RHODANESE_1"/>
    <property type="match status" value="1"/>
</dbReference>
<organism evidence="5 6">
    <name type="scientific">Ktedonosporobacter rubrisoli</name>
    <dbReference type="NCBI Taxonomy" id="2509675"/>
    <lineage>
        <taxon>Bacteria</taxon>
        <taxon>Bacillati</taxon>
        <taxon>Chloroflexota</taxon>
        <taxon>Ktedonobacteria</taxon>
        <taxon>Ktedonobacterales</taxon>
        <taxon>Ktedonosporobacteraceae</taxon>
        <taxon>Ktedonosporobacter</taxon>
    </lineage>
</organism>
<dbReference type="RefSeq" id="WP_129892336.1">
    <property type="nucleotide sequence ID" value="NZ_CP035758.1"/>
</dbReference>
<protein>
    <recommendedName>
        <fullName evidence="3">Sulfurtransferase</fullName>
    </recommendedName>
</protein>
<evidence type="ECO:0000256" key="1">
    <source>
        <dbReference type="ARBA" id="ARBA00022737"/>
    </source>
</evidence>
<keyword evidence="6" id="KW-1185">Reference proteome</keyword>
<dbReference type="PANTHER" id="PTHR43855">
    <property type="entry name" value="THIOSULFATE SULFURTRANSFERASE"/>
    <property type="match status" value="1"/>
</dbReference>
<dbReference type="SUPFAM" id="SSF52821">
    <property type="entry name" value="Rhodanese/Cell cycle control phosphatase"/>
    <property type="match status" value="2"/>
</dbReference>
<accession>A0A4P6K028</accession>
<dbReference type="AlphaFoldDB" id="A0A4P6K028"/>
<feature type="domain" description="Rhodanese" evidence="4">
    <location>
        <begin position="21"/>
        <end position="128"/>
    </location>
</feature>
<dbReference type="OrthoDB" id="9770030at2"/>
<evidence type="ECO:0000256" key="2">
    <source>
        <dbReference type="ARBA" id="ARBA00047549"/>
    </source>
</evidence>
<name>A0A4P6K028_KTERU</name>
<dbReference type="InterPro" id="IPR001763">
    <property type="entry name" value="Rhodanese-like_dom"/>
</dbReference>
<dbReference type="PROSITE" id="PS00683">
    <property type="entry name" value="RHODANESE_2"/>
    <property type="match status" value="1"/>
</dbReference>
<dbReference type="PROSITE" id="PS50206">
    <property type="entry name" value="RHODANESE_3"/>
    <property type="match status" value="2"/>
</dbReference>
<dbReference type="CDD" id="cd01448">
    <property type="entry name" value="TST_Repeat_1"/>
    <property type="match status" value="1"/>
</dbReference>
<dbReference type="CDD" id="cd01449">
    <property type="entry name" value="TST_Repeat_2"/>
    <property type="match status" value="1"/>
</dbReference>
<dbReference type="InterPro" id="IPR036873">
    <property type="entry name" value="Rhodanese-like_dom_sf"/>
</dbReference>
<dbReference type="InterPro" id="IPR001307">
    <property type="entry name" value="Thiosulphate_STrfase_CS"/>
</dbReference>
<dbReference type="Proteomes" id="UP000290365">
    <property type="component" value="Chromosome"/>
</dbReference>
<sequence length="281" mass="32157">MSDYAHPETLVDTGWVAEHLNDSKVRLIEADEDVLLYEVGHIPGAVKLDWHVDVQDPVSRDFVDQQDFEKLMSRWGISNDTTIVLYGDKNNWYAAYSFWLFRVYGHQNLKIMNGGRAKWEAEKRPYTKEVPHYAPTTYHAQPANEDIRAFRDQVAAGLKDANRRLIDVRSPQEFTGEMLHMVNYPQEGAQRGGHIPGAKNIPWSTAANSDGTFKSAEDLREIYGGKDITPDKDVITYCRIGERSAHTWFVLTQLLGYPNVRNYDGSWTEWGSLVRAPIERP</sequence>
<proteinExistence type="predicted"/>
<dbReference type="KEGG" id="kbs:EPA93_36995"/>
<comment type="catalytic activity">
    <reaction evidence="2">
        <text>thiosulfate + hydrogen cyanide = thiocyanate + sulfite + 2 H(+)</text>
        <dbReference type="Rhea" id="RHEA:16881"/>
        <dbReference type="ChEBI" id="CHEBI:15378"/>
        <dbReference type="ChEBI" id="CHEBI:17359"/>
        <dbReference type="ChEBI" id="CHEBI:18022"/>
        <dbReference type="ChEBI" id="CHEBI:18407"/>
        <dbReference type="ChEBI" id="CHEBI:33542"/>
        <dbReference type="EC" id="2.8.1.1"/>
    </reaction>
</comment>
<dbReference type="SMART" id="SM00450">
    <property type="entry name" value="RHOD"/>
    <property type="match status" value="2"/>
</dbReference>
<dbReference type="GO" id="GO:0004792">
    <property type="term" value="F:thiosulfate-cyanide sulfurtransferase activity"/>
    <property type="evidence" value="ECO:0007669"/>
    <property type="project" value="UniProtKB-EC"/>
</dbReference>
<evidence type="ECO:0000259" key="4">
    <source>
        <dbReference type="PROSITE" id="PS50206"/>
    </source>
</evidence>
<evidence type="ECO:0000313" key="6">
    <source>
        <dbReference type="Proteomes" id="UP000290365"/>
    </source>
</evidence>